<gene>
    <name evidence="2" type="ORF">HanXRQr2_Chr05g0226491</name>
</gene>
<feature type="chain" id="PRO_5039895210" description="Lipoprotein" evidence="1">
    <location>
        <begin position="20"/>
        <end position="56"/>
    </location>
</feature>
<name>A0A9K3NPN7_HELAN</name>
<proteinExistence type="predicted"/>
<organism evidence="2 3">
    <name type="scientific">Helianthus annuus</name>
    <name type="common">Common sunflower</name>
    <dbReference type="NCBI Taxonomy" id="4232"/>
    <lineage>
        <taxon>Eukaryota</taxon>
        <taxon>Viridiplantae</taxon>
        <taxon>Streptophyta</taxon>
        <taxon>Embryophyta</taxon>
        <taxon>Tracheophyta</taxon>
        <taxon>Spermatophyta</taxon>
        <taxon>Magnoliopsida</taxon>
        <taxon>eudicotyledons</taxon>
        <taxon>Gunneridae</taxon>
        <taxon>Pentapetalae</taxon>
        <taxon>asterids</taxon>
        <taxon>campanulids</taxon>
        <taxon>Asterales</taxon>
        <taxon>Asteraceae</taxon>
        <taxon>Asteroideae</taxon>
        <taxon>Heliantheae alliance</taxon>
        <taxon>Heliantheae</taxon>
        <taxon>Helianthus</taxon>
    </lineage>
</organism>
<evidence type="ECO:0008006" key="4">
    <source>
        <dbReference type="Google" id="ProtNLM"/>
    </source>
</evidence>
<reference evidence="2" key="2">
    <citation type="submission" date="2020-06" db="EMBL/GenBank/DDBJ databases">
        <title>Helianthus annuus Genome sequencing and assembly Release 2.</title>
        <authorList>
            <person name="Gouzy J."/>
            <person name="Langlade N."/>
            <person name="Munos S."/>
        </authorList>
    </citation>
    <scope>NUCLEOTIDE SEQUENCE</scope>
    <source>
        <tissue evidence="2">Leaves</tissue>
    </source>
</reference>
<accession>A0A9K3NPN7</accession>
<reference evidence="2" key="1">
    <citation type="journal article" date="2017" name="Nature">
        <title>The sunflower genome provides insights into oil metabolism, flowering and Asterid evolution.</title>
        <authorList>
            <person name="Badouin H."/>
            <person name="Gouzy J."/>
            <person name="Grassa C.J."/>
            <person name="Murat F."/>
            <person name="Staton S.E."/>
            <person name="Cottret L."/>
            <person name="Lelandais-Briere C."/>
            <person name="Owens G.L."/>
            <person name="Carrere S."/>
            <person name="Mayjonade B."/>
            <person name="Legrand L."/>
            <person name="Gill N."/>
            <person name="Kane N.C."/>
            <person name="Bowers J.E."/>
            <person name="Hubner S."/>
            <person name="Bellec A."/>
            <person name="Berard A."/>
            <person name="Berges H."/>
            <person name="Blanchet N."/>
            <person name="Boniface M.C."/>
            <person name="Brunel D."/>
            <person name="Catrice O."/>
            <person name="Chaidir N."/>
            <person name="Claudel C."/>
            <person name="Donnadieu C."/>
            <person name="Faraut T."/>
            <person name="Fievet G."/>
            <person name="Helmstetter N."/>
            <person name="King M."/>
            <person name="Knapp S.J."/>
            <person name="Lai Z."/>
            <person name="Le Paslier M.C."/>
            <person name="Lippi Y."/>
            <person name="Lorenzon L."/>
            <person name="Mandel J.R."/>
            <person name="Marage G."/>
            <person name="Marchand G."/>
            <person name="Marquand E."/>
            <person name="Bret-Mestries E."/>
            <person name="Morien E."/>
            <person name="Nambeesan S."/>
            <person name="Nguyen T."/>
            <person name="Pegot-Espagnet P."/>
            <person name="Pouilly N."/>
            <person name="Raftis F."/>
            <person name="Sallet E."/>
            <person name="Schiex T."/>
            <person name="Thomas J."/>
            <person name="Vandecasteele C."/>
            <person name="Vares D."/>
            <person name="Vear F."/>
            <person name="Vautrin S."/>
            <person name="Crespi M."/>
            <person name="Mangin B."/>
            <person name="Burke J.M."/>
            <person name="Salse J."/>
            <person name="Munos S."/>
            <person name="Vincourt P."/>
            <person name="Rieseberg L.H."/>
            <person name="Langlade N.B."/>
        </authorList>
    </citation>
    <scope>NUCLEOTIDE SEQUENCE</scope>
    <source>
        <tissue evidence="2">Leaves</tissue>
    </source>
</reference>
<feature type="signal peptide" evidence="1">
    <location>
        <begin position="1"/>
        <end position="19"/>
    </location>
</feature>
<dbReference type="Gramene" id="mRNA:HanXRQr2_Chr05g0226491">
    <property type="protein sequence ID" value="CDS:HanXRQr2_Chr05g0226491.1"/>
    <property type="gene ID" value="HanXRQr2_Chr05g0226491"/>
</dbReference>
<evidence type="ECO:0000313" key="2">
    <source>
        <dbReference type="EMBL" id="KAF5806858.1"/>
    </source>
</evidence>
<keyword evidence="3" id="KW-1185">Reference proteome</keyword>
<protein>
    <recommendedName>
        <fullName evidence="4">Lipoprotein</fullName>
    </recommendedName>
</protein>
<dbReference type="Proteomes" id="UP000215914">
    <property type="component" value="Unassembled WGS sequence"/>
</dbReference>
<dbReference type="EMBL" id="MNCJ02000320">
    <property type="protein sequence ID" value="KAF5806858.1"/>
    <property type="molecule type" value="Genomic_DNA"/>
</dbReference>
<keyword evidence="1" id="KW-0732">Signal</keyword>
<dbReference type="AlphaFoldDB" id="A0A9K3NPN7"/>
<evidence type="ECO:0000256" key="1">
    <source>
        <dbReference type="SAM" id="SignalP"/>
    </source>
</evidence>
<sequence>MLKAFLGVLTCLLSCHIISLKIHKNPYKSLKTSISTPTIQISKHILTFSTSSLIFL</sequence>
<comment type="caution">
    <text evidence="2">The sequence shown here is derived from an EMBL/GenBank/DDBJ whole genome shotgun (WGS) entry which is preliminary data.</text>
</comment>
<evidence type="ECO:0000313" key="3">
    <source>
        <dbReference type="Proteomes" id="UP000215914"/>
    </source>
</evidence>